<accession>A0A0A8ZT83</accession>
<reference evidence="1" key="2">
    <citation type="journal article" date="2015" name="Data Brief">
        <title>Shoot transcriptome of the giant reed, Arundo donax.</title>
        <authorList>
            <person name="Barrero R.A."/>
            <person name="Guerrero F.D."/>
            <person name="Moolhuijzen P."/>
            <person name="Goolsby J.A."/>
            <person name="Tidwell J."/>
            <person name="Bellgard S.E."/>
            <person name="Bellgard M.I."/>
        </authorList>
    </citation>
    <scope>NUCLEOTIDE SEQUENCE</scope>
    <source>
        <tissue evidence="1">Shoot tissue taken approximately 20 cm above the soil surface</tissue>
    </source>
</reference>
<organism evidence="1">
    <name type="scientific">Arundo donax</name>
    <name type="common">Giant reed</name>
    <name type="synonym">Donax arundinaceus</name>
    <dbReference type="NCBI Taxonomy" id="35708"/>
    <lineage>
        <taxon>Eukaryota</taxon>
        <taxon>Viridiplantae</taxon>
        <taxon>Streptophyta</taxon>
        <taxon>Embryophyta</taxon>
        <taxon>Tracheophyta</taxon>
        <taxon>Spermatophyta</taxon>
        <taxon>Magnoliopsida</taxon>
        <taxon>Liliopsida</taxon>
        <taxon>Poales</taxon>
        <taxon>Poaceae</taxon>
        <taxon>PACMAD clade</taxon>
        <taxon>Arundinoideae</taxon>
        <taxon>Arundineae</taxon>
        <taxon>Arundo</taxon>
    </lineage>
</organism>
<proteinExistence type="predicted"/>
<name>A0A0A8ZT83_ARUDO</name>
<evidence type="ECO:0000313" key="1">
    <source>
        <dbReference type="EMBL" id="JAD38032.1"/>
    </source>
</evidence>
<dbReference type="EMBL" id="GBRH01259863">
    <property type="protein sequence ID" value="JAD38032.1"/>
    <property type="molecule type" value="Transcribed_RNA"/>
</dbReference>
<reference evidence="1" key="1">
    <citation type="submission" date="2014-09" db="EMBL/GenBank/DDBJ databases">
        <authorList>
            <person name="Magalhaes I.L.F."/>
            <person name="Oliveira U."/>
            <person name="Santos F.R."/>
            <person name="Vidigal T.H.D.A."/>
            <person name="Brescovit A.D."/>
            <person name="Santos A.J."/>
        </authorList>
    </citation>
    <scope>NUCLEOTIDE SEQUENCE</scope>
    <source>
        <tissue evidence="1">Shoot tissue taken approximately 20 cm above the soil surface</tissue>
    </source>
</reference>
<protein>
    <submittedName>
        <fullName evidence="1">Uncharacterized protein</fullName>
    </submittedName>
</protein>
<sequence length="15" mass="1553">MTVSPLSTSTSTRGK</sequence>